<dbReference type="Proteomes" id="UP001499852">
    <property type="component" value="Unassembled WGS sequence"/>
</dbReference>
<reference evidence="2" key="1">
    <citation type="journal article" date="2019" name="Int. J. Syst. Evol. Microbiol.">
        <title>The Global Catalogue of Microorganisms (GCM) 10K type strain sequencing project: providing services to taxonomists for standard genome sequencing and annotation.</title>
        <authorList>
            <consortium name="The Broad Institute Genomics Platform"/>
            <consortium name="The Broad Institute Genome Sequencing Center for Infectious Disease"/>
            <person name="Wu L."/>
            <person name="Ma J."/>
        </authorList>
    </citation>
    <scope>NUCLEOTIDE SEQUENCE [LARGE SCALE GENOMIC DNA]</scope>
    <source>
        <strain evidence="2">JCM 18053</strain>
    </source>
</reference>
<evidence type="ECO:0000313" key="2">
    <source>
        <dbReference type="Proteomes" id="UP001499852"/>
    </source>
</evidence>
<dbReference type="PROSITE" id="PS51318">
    <property type="entry name" value="TAT"/>
    <property type="match status" value="1"/>
</dbReference>
<proteinExistence type="predicted"/>
<dbReference type="InterPro" id="IPR017850">
    <property type="entry name" value="Alkaline_phosphatase_core_sf"/>
</dbReference>
<dbReference type="InterPro" id="IPR006311">
    <property type="entry name" value="TAT_signal"/>
</dbReference>
<dbReference type="SUPFAM" id="SSF53649">
    <property type="entry name" value="Alkaline phosphatase-like"/>
    <property type="match status" value="1"/>
</dbReference>
<dbReference type="PANTHER" id="PTHR43737">
    <property type="entry name" value="BLL7424 PROTEIN"/>
    <property type="match status" value="1"/>
</dbReference>
<organism evidence="1 2">
    <name type="scientific">Prosthecobacter algae</name>
    <dbReference type="NCBI Taxonomy" id="1144682"/>
    <lineage>
        <taxon>Bacteria</taxon>
        <taxon>Pseudomonadati</taxon>
        <taxon>Verrucomicrobiota</taxon>
        <taxon>Verrucomicrobiia</taxon>
        <taxon>Verrucomicrobiales</taxon>
        <taxon>Verrucomicrobiaceae</taxon>
        <taxon>Prosthecobacter</taxon>
    </lineage>
</organism>
<accession>A0ABP9PLZ3</accession>
<gene>
    <name evidence="1" type="ORF">GCM10023213_41130</name>
</gene>
<dbReference type="InterPro" id="IPR010869">
    <property type="entry name" value="DUF1501"/>
</dbReference>
<name>A0ABP9PLZ3_9BACT</name>
<evidence type="ECO:0000313" key="1">
    <source>
        <dbReference type="EMBL" id="GAA5147053.1"/>
    </source>
</evidence>
<keyword evidence="2" id="KW-1185">Reference proteome</keyword>
<sequence>MNPTSTPFGRRQFIAGAAQSFLGVTALSQLGGKAFAIPGENTSPLKQVPTARNVIYLYMNGGMSHLDTWDPKPDNGDVMGLTKTLDTKVDGMRLSENIPLLARQADKLAVIRGMNSTQGAHEQGNYFMHTSYTLRSSIRHPSMGAWLQKFQDRGNPTLPGSVMIGNDSRHPGAGFFESRFAPLMINDPESGISNVRPNEWFTEERFASRLNIAKQLDKKFAATYDVKNVRAYSDMYDDAVKMMKSEELKAFDLDAEPDALREKYGRDRFGQGCLLARRLVEHGVRHVEVSFGSWDTHNANFTRVPELCDELDSAMSTLISDLEARGMLNDTLIVLATEFGRTPEINTNDGRDHHPAGFSCVLAGGGIRGGQVYGATDEKGDKVVDGSTTIPDLNATIGYALGLPLDQVLYSSTKRPFTIADKGKPLTQLFG</sequence>
<dbReference type="EMBL" id="BAABIA010000009">
    <property type="protein sequence ID" value="GAA5147053.1"/>
    <property type="molecule type" value="Genomic_DNA"/>
</dbReference>
<protein>
    <submittedName>
        <fullName evidence="1">DUF1501 domain-containing protein</fullName>
    </submittedName>
</protein>
<dbReference type="PANTHER" id="PTHR43737:SF1">
    <property type="entry name" value="DUF1501 DOMAIN-CONTAINING PROTEIN"/>
    <property type="match status" value="1"/>
</dbReference>
<dbReference type="Pfam" id="PF07394">
    <property type="entry name" value="DUF1501"/>
    <property type="match status" value="1"/>
</dbReference>
<dbReference type="RefSeq" id="WP_345738291.1">
    <property type="nucleotide sequence ID" value="NZ_BAABIA010000009.1"/>
</dbReference>
<comment type="caution">
    <text evidence="1">The sequence shown here is derived from an EMBL/GenBank/DDBJ whole genome shotgun (WGS) entry which is preliminary data.</text>
</comment>